<dbReference type="AlphaFoldDB" id="X1MNF4"/>
<keyword evidence="1" id="KW-0472">Membrane</keyword>
<reference evidence="2" key="1">
    <citation type="journal article" date="2014" name="Front. Microbiol.">
        <title>High frequency of phylogenetically diverse reductive dehalogenase-homologous genes in deep subseafloor sedimentary metagenomes.</title>
        <authorList>
            <person name="Kawai M."/>
            <person name="Futagami T."/>
            <person name="Toyoda A."/>
            <person name="Takaki Y."/>
            <person name="Nishi S."/>
            <person name="Hori S."/>
            <person name="Arai W."/>
            <person name="Tsubouchi T."/>
            <person name="Morono Y."/>
            <person name="Uchiyama I."/>
            <person name="Ito T."/>
            <person name="Fujiyama A."/>
            <person name="Inagaki F."/>
            <person name="Takami H."/>
        </authorList>
    </citation>
    <scope>NUCLEOTIDE SEQUENCE</scope>
    <source>
        <strain evidence="2">Expedition CK06-06</strain>
    </source>
</reference>
<evidence type="ECO:0000313" key="2">
    <source>
        <dbReference type="EMBL" id="GAI07914.1"/>
    </source>
</evidence>
<name>X1MNF4_9ZZZZ</name>
<feature type="transmembrane region" description="Helical" evidence="1">
    <location>
        <begin position="25"/>
        <end position="45"/>
    </location>
</feature>
<keyword evidence="1" id="KW-1133">Transmembrane helix</keyword>
<dbReference type="EMBL" id="BARV01004838">
    <property type="protein sequence ID" value="GAI07914.1"/>
    <property type="molecule type" value="Genomic_DNA"/>
</dbReference>
<gene>
    <name evidence="2" type="ORF">S06H3_10446</name>
</gene>
<comment type="caution">
    <text evidence="2">The sequence shown here is derived from an EMBL/GenBank/DDBJ whole genome shotgun (WGS) entry which is preliminary data.</text>
</comment>
<accession>X1MNF4</accession>
<evidence type="ECO:0000256" key="1">
    <source>
        <dbReference type="SAM" id="Phobius"/>
    </source>
</evidence>
<sequence length="46" mass="5452">VSVYSAKYKDTLLVQEVSDIMRNMVNIDIILMIRNLFNLFIFIFIP</sequence>
<proteinExistence type="predicted"/>
<feature type="non-terminal residue" evidence="2">
    <location>
        <position position="1"/>
    </location>
</feature>
<organism evidence="2">
    <name type="scientific">marine sediment metagenome</name>
    <dbReference type="NCBI Taxonomy" id="412755"/>
    <lineage>
        <taxon>unclassified sequences</taxon>
        <taxon>metagenomes</taxon>
        <taxon>ecological metagenomes</taxon>
    </lineage>
</organism>
<keyword evidence="1" id="KW-0812">Transmembrane</keyword>
<protein>
    <submittedName>
        <fullName evidence="2">Uncharacterized protein</fullName>
    </submittedName>
</protein>